<evidence type="ECO:0000313" key="1">
    <source>
        <dbReference type="EMBL" id="KAF1801014.1"/>
    </source>
</evidence>
<dbReference type="EMBL" id="JAAECE010000005">
    <property type="protein sequence ID" value="KAF1801014.1"/>
    <property type="molecule type" value="Genomic_DNA"/>
</dbReference>
<proteinExistence type="predicted"/>
<evidence type="ECO:0000313" key="2">
    <source>
        <dbReference type="Proteomes" id="UP000469890"/>
    </source>
</evidence>
<reference evidence="1 2" key="1">
    <citation type="submission" date="2019-09" db="EMBL/GenBank/DDBJ databases">
        <authorList>
            <consortium name="DOE Joint Genome Institute"/>
            <person name="Mondo S.J."/>
            <person name="Navarro-Mendoza M.I."/>
            <person name="Perez-Arques C."/>
            <person name="Panchal S."/>
            <person name="Nicolas F.E."/>
            <person name="Ganguly P."/>
            <person name="Pangilinan J."/>
            <person name="Grigoriev I."/>
            <person name="Heitman J."/>
            <person name="Sanya K."/>
            <person name="Garre V."/>
        </authorList>
    </citation>
    <scope>NUCLEOTIDE SEQUENCE [LARGE SCALE GENOMIC DNA]</scope>
    <source>
        <strain evidence="1 2">MU402</strain>
    </source>
</reference>
<dbReference type="AlphaFoldDB" id="A0A8H4BEW8"/>
<name>A0A8H4BEW8_MUCCL</name>
<gene>
    <name evidence="1" type="ORF">FB192DRAFT_1125283</name>
</gene>
<organism evidence="1 2">
    <name type="scientific">Mucor circinelloides f. lusitanicus</name>
    <name type="common">Mucor racemosus var. lusitanicus</name>
    <dbReference type="NCBI Taxonomy" id="29924"/>
    <lineage>
        <taxon>Eukaryota</taxon>
        <taxon>Fungi</taxon>
        <taxon>Fungi incertae sedis</taxon>
        <taxon>Mucoromycota</taxon>
        <taxon>Mucoromycotina</taxon>
        <taxon>Mucoromycetes</taxon>
        <taxon>Mucorales</taxon>
        <taxon>Mucorineae</taxon>
        <taxon>Mucoraceae</taxon>
        <taxon>Mucor</taxon>
    </lineage>
</organism>
<accession>A0A8H4BEW8</accession>
<dbReference type="Proteomes" id="UP000469890">
    <property type="component" value="Unassembled WGS sequence"/>
</dbReference>
<protein>
    <submittedName>
        <fullName evidence="1">Uncharacterized protein</fullName>
    </submittedName>
</protein>
<sequence length="149" mass="16864">MLKSHCPIGLLHSHDCLTCVLISSSSSLICSNNQNYQNQAKLLILLPTYCNVKTTLLHNAASTSIQKQAILLYLCCLRLNTISKLTTTYKAKLCHIYCLYSISRPCKNVSINAVSYPYKSKRTLFKMSIILHTNLYKLLYTIIDSHMNS</sequence>
<comment type="caution">
    <text evidence="1">The sequence shown here is derived from an EMBL/GenBank/DDBJ whole genome shotgun (WGS) entry which is preliminary data.</text>
</comment>